<reference evidence="2" key="1">
    <citation type="journal article" date="2014" name="Front. Microbiol.">
        <title>High frequency of phylogenetically diverse reductive dehalogenase-homologous genes in deep subseafloor sedimentary metagenomes.</title>
        <authorList>
            <person name="Kawai M."/>
            <person name="Futagami T."/>
            <person name="Toyoda A."/>
            <person name="Takaki Y."/>
            <person name="Nishi S."/>
            <person name="Hori S."/>
            <person name="Arai W."/>
            <person name="Tsubouchi T."/>
            <person name="Morono Y."/>
            <person name="Uchiyama I."/>
            <person name="Ito T."/>
            <person name="Fujiyama A."/>
            <person name="Inagaki F."/>
            <person name="Takami H."/>
        </authorList>
    </citation>
    <scope>NUCLEOTIDE SEQUENCE</scope>
    <source>
        <strain evidence="2">Expedition CK06-06</strain>
    </source>
</reference>
<dbReference type="InterPro" id="IPR016041">
    <property type="entry name" value="Ac-CoA_synth_d_su_TIM-brl"/>
</dbReference>
<dbReference type="AlphaFoldDB" id="X0TAP0"/>
<comment type="caution">
    <text evidence="2">The sequence shown here is derived from an EMBL/GenBank/DDBJ whole genome shotgun (WGS) entry which is preliminary data.</text>
</comment>
<dbReference type="Pfam" id="PF03599">
    <property type="entry name" value="CdhD"/>
    <property type="match status" value="1"/>
</dbReference>
<feature type="domain" description="CO dehydrogenase/acetyl-CoA synthase delta subunit TIM barrel" evidence="1">
    <location>
        <begin position="17"/>
        <end position="106"/>
    </location>
</feature>
<sequence>MEYKAPIEANTGVVNVVSLGKPGGKTVKIGGENILPFHFFDDGSWPNPPVFALQILDREPPKGLPNFLYEPFKDVLHDPAKWARKVEEFDYVDAIQLYLLSTDPADQDSPPE</sequence>
<organism evidence="2">
    <name type="scientific">marine sediment metagenome</name>
    <dbReference type="NCBI Taxonomy" id="412755"/>
    <lineage>
        <taxon>unclassified sequences</taxon>
        <taxon>metagenomes</taxon>
        <taxon>ecological metagenomes</taxon>
    </lineage>
</organism>
<gene>
    <name evidence="2" type="ORF">S01H1_09750</name>
</gene>
<dbReference type="EMBL" id="BARS01004983">
    <property type="protein sequence ID" value="GAF85262.1"/>
    <property type="molecule type" value="Genomic_DNA"/>
</dbReference>
<accession>X0TAP0</accession>
<proteinExistence type="predicted"/>
<dbReference type="Gene3D" id="3.20.20.20">
    <property type="entry name" value="Dihydropteroate synthase-like"/>
    <property type="match status" value="1"/>
</dbReference>
<protein>
    <recommendedName>
        <fullName evidence="1">CO dehydrogenase/acetyl-CoA synthase delta subunit TIM barrel domain-containing protein</fullName>
    </recommendedName>
</protein>
<evidence type="ECO:0000259" key="1">
    <source>
        <dbReference type="Pfam" id="PF03599"/>
    </source>
</evidence>
<evidence type="ECO:0000313" key="2">
    <source>
        <dbReference type="EMBL" id="GAF85262.1"/>
    </source>
</evidence>
<name>X0TAP0_9ZZZZ</name>
<feature type="non-terminal residue" evidence="2">
    <location>
        <position position="112"/>
    </location>
</feature>
<dbReference type="InterPro" id="IPR011005">
    <property type="entry name" value="Dihydropteroate_synth-like_sf"/>
</dbReference>